<dbReference type="EMBL" id="GGEC01073227">
    <property type="protein sequence ID" value="MBX53711.1"/>
    <property type="molecule type" value="Transcribed_RNA"/>
</dbReference>
<reference evidence="1" key="1">
    <citation type="submission" date="2018-02" db="EMBL/GenBank/DDBJ databases">
        <title>Rhizophora mucronata_Transcriptome.</title>
        <authorList>
            <person name="Meera S.P."/>
            <person name="Sreeshan A."/>
            <person name="Augustine A."/>
        </authorList>
    </citation>
    <scope>NUCLEOTIDE SEQUENCE</scope>
    <source>
        <tissue evidence="1">Leaf</tissue>
    </source>
</reference>
<organism evidence="1">
    <name type="scientific">Rhizophora mucronata</name>
    <name type="common">Asiatic mangrove</name>
    <dbReference type="NCBI Taxonomy" id="61149"/>
    <lineage>
        <taxon>Eukaryota</taxon>
        <taxon>Viridiplantae</taxon>
        <taxon>Streptophyta</taxon>
        <taxon>Embryophyta</taxon>
        <taxon>Tracheophyta</taxon>
        <taxon>Spermatophyta</taxon>
        <taxon>Magnoliopsida</taxon>
        <taxon>eudicotyledons</taxon>
        <taxon>Gunneridae</taxon>
        <taxon>Pentapetalae</taxon>
        <taxon>rosids</taxon>
        <taxon>fabids</taxon>
        <taxon>Malpighiales</taxon>
        <taxon>Rhizophoraceae</taxon>
        <taxon>Rhizophora</taxon>
    </lineage>
</organism>
<sequence>MSVLSKTGEDNSESSGRLFDGDGRWCWSKKIIICPI</sequence>
<name>A0A2P2PGA5_RHIMU</name>
<dbReference type="AlphaFoldDB" id="A0A2P2PGA5"/>
<evidence type="ECO:0000313" key="1">
    <source>
        <dbReference type="EMBL" id="MBX53711.1"/>
    </source>
</evidence>
<protein>
    <submittedName>
        <fullName evidence="1">Uncharacterized protein</fullName>
    </submittedName>
</protein>
<accession>A0A2P2PGA5</accession>
<proteinExistence type="predicted"/>